<dbReference type="EMBL" id="CP016896">
    <property type="protein sequence ID" value="APV35202.1"/>
    <property type="molecule type" value="Genomic_DNA"/>
</dbReference>
<evidence type="ECO:0000313" key="1">
    <source>
        <dbReference type="EMBL" id="APV35202.1"/>
    </source>
</evidence>
<reference evidence="1 2" key="1">
    <citation type="submission" date="2016-08" db="EMBL/GenBank/DDBJ databases">
        <title>Complete genome sequence of Acinetobacter baylyi strain GFJ2.</title>
        <authorList>
            <person name="Tabata M."/>
            <person name="Kuboki S."/>
            <person name="Gibu N."/>
            <person name="Kinouchi Y."/>
            <person name="Vangnai A."/>
            <person name="Kasai D."/>
            <person name="Fukuda M."/>
        </authorList>
    </citation>
    <scope>NUCLEOTIDE SEQUENCE [LARGE SCALE GENOMIC DNA]</scope>
    <source>
        <strain evidence="1 2">GFJ2</strain>
    </source>
</reference>
<dbReference type="STRING" id="487316.BEN76_03880"/>
<name>A0A1P8EG79_9GAMM</name>
<sequence>MIQIEGTLPVALKKLDGQTEIKSKKIVMRQMTAIEYLQRQAAIKEGQFIAIADLAIMTRLIDADGNEHEITYDMLGHSSRANLDYLSDKRVELDAKEAAESSELEPK</sequence>
<protein>
    <submittedName>
        <fullName evidence="1">Uncharacterized protein</fullName>
    </submittedName>
</protein>
<gene>
    <name evidence="1" type="ORF">BEN76_03880</name>
</gene>
<dbReference type="Proteomes" id="UP000185674">
    <property type="component" value="Chromosome"/>
</dbReference>
<organism evidence="1 2">
    <name type="scientific">Acinetobacter soli</name>
    <dbReference type="NCBI Taxonomy" id="487316"/>
    <lineage>
        <taxon>Bacteria</taxon>
        <taxon>Pseudomonadati</taxon>
        <taxon>Pseudomonadota</taxon>
        <taxon>Gammaproteobacteria</taxon>
        <taxon>Moraxellales</taxon>
        <taxon>Moraxellaceae</taxon>
        <taxon>Acinetobacter</taxon>
    </lineage>
</organism>
<dbReference type="AlphaFoldDB" id="A0A1P8EG79"/>
<proteinExistence type="predicted"/>
<evidence type="ECO:0000313" key="2">
    <source>
        <dbReference type="Proteomes" id="UP000185674"/>
    </source>
</evidence>
<accession>A0A1P8EG79</accession>
<dbReference type="KEGG" id="asol:BEN76_03880"/>
<dbReference type="RefSeq" id="WP_076032308.1">
    <property type="nucleotide sequence ID" value="NZ_CP016896.1"/>
</dbReference>